<evidence type="ECO:0000256" key="3">
    <source>
        <dbReference type="ARBA" id="ARBA00004370"/>
    </source>
</evidence>
<keyword evidence="10" id="KW-1133">Transmembrane helix</keyword>
<evidence type="ECO:0000256" key="8">
    <source>
        <dbReference type="ARBA" id="ARBA00022833"/>
    </source>
</evidence>
<evidence type="ECO:0000313" key="15">
    <source>
        <dbReference type="Proteomes" id="UP000271889"/>
    </source>
</evidence>
<sequence length="310" mass="34320">MALAPSVSFNLVGSSSLRRKPASLKSLTGADIANVVNEAAIRAASTGKPVVSVNELEYAMDRVLAGRSLLLRRKFLLPSWLTGAEKRSRSLVEEEREVVAYHEAGHALVGWLLKHTDALLKVTIIPRTSAALGFAQYSPRDQKLFTKEELFERMCMMLGGRAAENIKFGRITTGAQDDLKKVTESAYNQVKRYGMSKVVGPLSFPPNDELKIKPFSKKFAHVMDQEASSLVAQAYYATEDLLRKNADKLETVAAVAKTLHSIDLQLAQELLKREVLNYDDVKILIGPPPHGDKYVVELVDNILPKEDNVM</sequence>
<feature type="domain" description="Peptidase M41" evidence="13">
    <location>
        <begin position="91"/>
        <end position="254"/>
    </location>
</feature>
<keyword evidence="7" id="KW-0547">Nucleotide-binding</keyword>
<comment type="cofactor">
    <cofactor evidence="1">
        <name>Zn(2+)</name>
        <dbReference type="ChEBI" id="CHEBI:29105"/>
    </cofactor>
</comment>
<dbReference type="AlphaFoldDB" id="A0A3P6SZU6"/>
<dbReference type="PANTHER" id="PTHR43655:SF8">
    <property type="entry name" value="PARAPLEGIN"/>
    <property type="match status" value="1"/>
</dbReference>
<keyword evidence="11" id="KW-0482">Metalloprotease</keyword>
<comment type="similarity">
    <text evidence="4">In the N-terminal section; belongs to the AAA ATPase family.</text>
</comment>
<dbReference type="GO" id="GO:0046872">
    <property type="term" value="F:metal ion binding"/>
    <property type="evidence" value="ECO:0007669"/>
    <property type="project" value="UniProtKB-KW"/>
</dbReference>
<dbReference type="FunFam" id="1.20.58.760:FF:000003">
    <property type="entry name" value="AFG3-like AAA ATPase 2"/>
    <property type="match status" value="1"/>
</dbReference>
<keyword evidence="11" id="KW-0378">Hydrolase</keyword>
<keyword evidence="9" id="KW-0067">ATP-binding</keyword>
<evidence type="ECO:0000256" key="10">
    <source>
        <dbReference type="ARBA" id="ARBA00022989"/>
    </source>
</evidence>
<dbReference type="SUPFAM" id="SSF140990">
    <property type="entry name" value="FtsH protease domain-like"/>
    <property type="match status" value="1"/>
</dbReference>
<evidence type="ECO:0000256" key="11">
    <source>
        <dbReference type="ARBA" id="ARBA00023049"/>
    </source>
</evidence>
<dbReference type="Gene3D" id="1.20.58.760">
    <property type="entry name" value="Peptidase M41"/>
    <property type="match status" value="1"/>
</dbReference>
<dbReference type="Proteomes" id="UP000271889">
    <property type="component" value="Unassembled WGS sequence"/>
</dbReference>
<dbReference type="InterPro" id="IPR037219">
    <property type="entry name" value="Peptidase_M41-like"/>
</dbReference>
<proteinExistence type="inferred from homology"/>
<comment type="subcellular location">
    <subcellularLocation>
        <location evidence="3">Membrane</location>
    </subcellularLocation>
    <subcellularLocation>
        <location evidence="2">Mitochondrion</location>
    </subcellularLocation>
</comment>
<keyword evidence="11" id="KW-0645">Protease</keyword>
<evidence type="ECO:0000256" key="1">
    <source>
        <dbReference type="ARBA" id="ARBA00001947"/>
    </source>
</evidence>
<keyword evidence="6" id="KW-0479">Metal-binding</keyword>
<keyword evidence="12" id="KW-0472">Membrane</keyword>
<organism evidence="14 15">
    <name type="scientific">Cylicostephanus goldi</name>
    <name type="common">Nematode worm</name>
    <dbReference type="NCBI Taxonomy" id="71465"/>
    <lineage>
        <taxon>Eukaryota</taxon>
        <taxon>Metazoa</taxon>
        <taxon>Ecdysozoa</taxon>
        <taxon>Nematoda</taxon>
        <taxon>Chromadorea</taxon>
        <taxon>Rhabditida</taxon>
        <taxon>Rhabditina</taxon>
        <taxon>Rhabditomorpha</taxon>
        <taxon>Strongyloidea</taxon>
        <taxon>Strongylidae</taxon>
        <taxon>Cylicostephanus</taxon>
    </lineage>
</organism>
<name>A0A3P6SZU6_CYLGO</name>
<dbReference type="GO" id="GO:0034982">
    <property type="term" value="P:mitochondrial protein processing"/>
    <property type="evidence" value="ECO:0007669"/>
    <property type="project" value="TreeGrafter"/>
</dbReference>
<reference evidence="14 15" key="1">
    <citation type="submission" date="2018-11" db="EMBL/GenBank/DDBJ databases">
        <authorList>
            <consortium name="Pathogen Informatics"/>
        </authorList>
    </citation>
    <scope>NUCLEOTIDE SEQUENCE [LARGE SCALE GENOMIC DNA]</scope>
</reference>
<gene>
    <name evidence="14" type="ORF">CGOC_LOCUS4457</name>
</gene>
<evidence type="ECO:0000256" key="12">
    <source>
        <dbReference type="ARBA" id="ARBA00023136"/>
    </source>
</evidence>
<accession>A0A3P6SZU6</accession>
<evidence type="ECO:0000256" key="4">
    <source>
        <dbReference type="ARBA" id="ARBA00010550"/>
    </source>
</evidence>
<dbReference type="OrthoDB" id="1413014at2759"/>
<evidence type="ECO:0000256" key="2">
    <source>
        <dbReference type="ARBA" id="ARBA00004173"/>
    </source>
</evidence>
<keyword evidence="5" id="KW-0812">Transmembrane</keyword>
<keyword evidence="15" id="KW-1185">Reference proteome</keyword>
<dbReference type="InterPro" id="IPR050928">
    <property type="entry name" value="ATP-dep_Zn_Metalloprotease"/>
</dbReference>
<dbReference type="GO" id="GO:0005524">
    <property type="term" value="F:ATP binding"/>
    <property type="evidence" value="ECO:0007669"/>
    <property type="project" value="UniProtKB-KW"/>
</dbReference>
<evidence type="ECO:0000256" key="9">
    <source>
        <dbReference type="ARBA" id="ARBA00022840"/>
    </source>
</evidence>
<dbReference type="Gene3D" id="1.10.8.60">
    <property type="match status" value="1"/>
</dbReference>
<evidence type="ECO:0000256" key="6">
    <source>
        <dbReference type="ARBA" id="ARBA00022723"/>
    </source>
</evidence>
<dbReference type="InterPro" id="IPR000642">
    <property type="entry name" value="Peptidase_M41"/>
</dbReference>
<dbReference type="GO" id="GO:0005745">
    <property type="term" value="C:m-AAA complex"/>
    <property type="evidence" value="ECO:0007669"/>
    <property type="project" value="TreeGrafter"/>
</dbReference>
<dbReference type="EMBL" id="UYRV01012347">
    <property type="protein sequence ID" value="VDK58851.1"/>
    <property type="molecule type" value="Genomic_DNA"/>
</dbReference>
<evidence type="ECO:0000259" key="13">
    <source>
        <dbReference type="Pfam" id="PF01434"/>
    </source>
</evidence>
<dbReference type="PANTHER" id="PTHR43655">
    <property type="entry name" value="ATP-DEPENDENT PROTEASE"/>
    <property type="match status" value="1"/>
</dbReference>
<keyword evidence="8" id="KW-0862">Zinc</keyword>
<dbReference type="GO" id="GO:0004176">
    <property type="term" value="F:ATP-dependent peptidase activity"/>
    <property type="evidence" value="ECO:0007669"/>
    <property type="project" value="InterPro"/>
</dbReference>
<dbReference type="GO" id="GO:0004222">
    <property type="term" value="F:metalloendopeptidase activity"/>
    <property type="evidence" value="ECO:0007669"/>
    <property type="project" value="InterPro"/>
</dbReference>
<evidence type="ECO:0000313" key="14">
    <source>
        <dbReference type="EMBL" id="VDK58851.1"/>
    </source>
</evidence>
<evidence type="ECO:0000256" key="5">
    <source>
        <dbReference type="ARBA" id="ARBA00022692"/>
    </source>
</evidence>
<protein>
    <recommendedName>
        <fullName evidence="13">Peptidase M41 domain-containing protein</fullName>
    </recommendedName>
</protein>
<evidence type="ECO:0000256" key="7">
    <source>
        <dbReference type="ARBA" id="ARBA00022741"/>
    </source>
</evidence>
<dbReference type="Pfam" id="PF01434">
    <property type="entry name" value="Peptidase_M41"/>
    <property type="match status" value="1"/>
</dbReference>